<protein>
    <recommendedName>
        <fullName evidence="1">DUF7835 domain-containing protein</fullName>
    </recommendedName>
</protein>
<name>A0A1I6HJN8_9EURY</name>
<dbReference type="InterPro" id="IPR057157">
    <property type="entry name" value="DUF7835"/>
</dbReference>
<dbReference type="OrthoDB" id="297362at2157"/>
<organism evidence="2 3">
    <name type="scientific">Halogeometricum limi</name>
    <dbReference type="NCBI Taxonomy" id="555875"/>
    <lineage>
        <taxon>Archaea</taxon>
        <taxon>Methanobacteriati</taxon>
        <taxon>Methanobacteriota</taxon>
        <taxon>Stenosarchaea group</taxon>
        <taxon>Halobacteria</taxon>
        <taxon>Halobacteriales</taxon>
        <taxon>Haloferacaceae</taxon>
        <taxon>Halogeometricum</taxon>
    </lineage>
</organism>
<evidence type="ECO:0000259" key="1">
    <source>
        <dbReference type="Pfam" id="PF25205"/>
    </source>
</evidence>
<feature type="domain" description="DUF7835" evidence="1">
    <location>
        <begin position="3"/>
        <end position="65"/>
    </location>
</feature>
<dbReference type="Pfam" id="PF25205">
    <property type="entry name" value="DUF7835"/>
    <property type="match status" value="1"/>
</dbReference>
<gene>
    <name evidence="2" type="ORF">SAMN04488124_2314</name>
</gene>
<dbReference type="Proteomes" id="UP000243250">
    <property type="component" value="Unassembled WGS sequence"/>
</dbReference>
<reference evidence="3" key="1">
    <citation type="submission" date="2016-10" db="EMBL/GenBank/DDBJ databases">
        <authorList>
            <person name="Varghese N."/>
            <person name="Submissions S."/>
        </authorList>
    </citation>
    <scope>NUCLEOTIDE SEQUENCE [LARGE SCALE GENOMIC DNA]</scope>
    <source>
        <strain evidence="3">CGMCC 1.8711</strain>
    </source>
</reference>
<keyword evidence="3" id="KW-1185">Reference proteome</keyword>
<evidence type="ECO:0000313" key="3">
    <source>
        <dbReference type="Proteomes" id="UP000243250"/>
    </source>
</evidence>
<dbReference type="STRING" id="555875.SAMN04488124_2314"/>
<proteinExistence type="predicted"/>
<dbReference type="AlphaFoldDB" id="A0A1I6HJN8"/>
<sequence length="65" mass="7464">MSATPDADEYTEECTECQRETRHRVQIELKEEGGNEGTTDFSREPYRITVCSVCDTEESLRMNDA</sequence>
<evidence type="ECO:0000313" key="2">
    <source>
        <dbReference type="EMBL" id="SFR54594.1"/>
    </source>
</evidence>
<dbReference type="RefSeq" id="WP_089880824.1">
    <property type="nucleotide sequence ID" value="NZ_FOYS01000003.1"/>
</dbReference>
<dbReference type="EMBL" id="FOYS01000003">
    <property type="protein sequence ID" value="SFR54594.1"/>
    <property type="molecule type" value="Genomic_DNA"/>
</dbReference>
<accession>A0A1I6HJN8</accession>